<evidence type="ECO:0000256" key="6">
    <source>
        <dbReference type="RuleBase" id="RU363053"/>
    </source>
</evidence>
<comment type="caution">
    <text evidence="7">The sequence shown here is derived from an EMBL/GenBank/DDBJ whole genome shotgun (WGS) entry which is preliminary data.</text>
</comment>
<dbReference type="AlphaFoldDB" id="A0A2P6NCN9"/>
<dbReference type="InParanoid" id="A0A2P6NCN9"/>
<organism evidence="7 8">
    <name type="scientific">Planoprotostelium fungivorum</name>
    <dbReference type="NCBI Taxonomy" id="1890364"/>
    <lineage>
        <taxon>Eukaryota</taxon>
        <taxon>Amoebozoa</taxon>
        <taxon>Evosea</taxon>
        <taxon>Variosea</taxon>
        <taxon>Cavosteliida</taxon>
        <taxon>Cavosteliaceae</taxon>
        <taxon>Planoprotostelium</taxon>
    </lineage>
</organism>
<comment type="subcellular location">
    <subcellularLocation>
        <location evidence="1">Membrane</location>
        <topology evidence="1">Multi-pass membrane protein</topology>
    </subcellularLocation>
</comment>
<proteinExistence type="inferred from homology"/>
<dbReference type="GO" id="GO:0016020">
    <property type="term" value="C:membrane"/>
    <property type="evidence" value="ECO:0007669"/>
    <property type="project" value="UniProtKB-SubCell"/>
</dbReference>
<evidence type="ECO:0000256" key="5">
    <source>
        <dbReference type="ARBA" id="ARBA00023136"/>
    </source>
</evidence>
<keyword evidence="5 6" id="KW-0472">Membrane</keyword>
<sequence length="179" mass="20734">MSLLRLYQRTLESDPIKNKMLTAIILMAAGDVVAQSISQDDEEEEEGGFDWERFFRMVTVAGTWSALSMHYYFMFLDRIFVGPSATMKKWIFDQIIWAPSATSAALFYIGLLESRSPQLAVKKVEDNLWPSLKAGYMLFPLAAVINFRMVPLAYRPLFMSTVSFFWNIYFSFVYQQKLL</sequence>
<name>A0A2P6NCN9_9EUKA</name>
<dbReference type="InterPro" id="IPR007248">
    <property type="entry name" value="Mpv17_PMP22"/>
</dbReference>
<dbReference type="GO" id="GO:0005737">
    <property type="term" value="C:cytoplasm"/>
    <property type="evidence" value="ECO:0007669"/>
    <property type="project" value="TreeGrafter"/>
</dbReference>
<feature type="transmembrane region" description="Helical" evidence="6">
    <location>
        <begin position="157"/>
        <end position="174"/>
    </location>
</feature>
<evidence type="ECO:0000256" key="2">
    <source>
        <dbReference type="ARBA" id="ARBA00006824"/>
    </source>
</evidence>
<dbReference type="PANTHER" id="PTHR11266">
    <property type="entry name" value="PEROXISOMAL MEMBRANE PROTEIN 2, PXMP2 MPV17"/>
    <property type="match status" value="1"/>
</dbReference>
<evidence type="ECO:0000313" key="8">
    <source>
        <dbReference type="Proteomes" id="UP000241769"/>
    </source>
</evidence>
<comment type="similarity">
    <text evidence="2 6">Belongs to the peroxisomal membrane protein PXMP2/4 family.</text>
</comment>
<feature type="transmembrane region" description="Helical" evidence="6">
    <location>
        <begin position="95"/>
        <end position="112"/>
    </location>
</feature>
<keyword evidence="3 6" id="KW-0812">Transmembrane</keyword>
<dbReference type="OrthoDB" id="430207at2759"/>
<keyword evidence="4 6" id="KW-1133">Transmembrane helix</keyword>
<evidence type="ECO:0000256" key="1">
    <source>
        <dbReference type="ARBA" id="ARBA00004141"/>
    </source>
</evidence>
<protein>
    <submittedName>
        <fullName evidence="7">Uncharacterized protein</fullName>
    </submittedName>
</protein>
<evidence type="ECO:0000313" key="7">
    <source>
        <dbReference type="EMBL" id="PRP81717.1"/>
    </source>
</evidence>
<gene>
    <name evidence="7" type="ORF">PROFUN_10817</name>
</gene>
<evidence type="ECO:0000256" key="4">
    <source>
        <dbReference type="ARBA" id="ARBA00022989"/>
    </source>
</evidence>
<dbReference type="STRING" id="1890364.A0A2P6NCN9"/>
<feature type="transmembrane region" description="Helical" evidence="6">
    <location>
        <begin position="54"/>
        <end position="74"/>
    </location>
</feature>
<reference evidence="7 8" key="1">
    <citation type="journal article" date="2018" name="Genome Biol. Evol.">
        <title>Multiple Roots of Fruiting Body Formation in Amoebozoa.</title>
        <authorList>
            <person name="Hillmann F."/>
            <person name="Forbes G."/>
            <person name="Novohradska S."/>
            <person name="Ferling I."/>
            <person name="Riege K."/>
            <person name="Groth M."/>
            <person name="Westermann M."/>
            <person name="Marz M."/>
            <person name="Spaller T."/>
            <person name="Winckler T."/>
            <person name="Schaap P."/>
            <person name="Glockner G."/>
        </authorList>
    </citation>
    <scope>NUCLEOTIDE SEQUENCE [LARGE SCALE GENOMIC DNA]</scope>
    <source>
        <strain evidence="7 8">Jena</strain>
    </source>
</reference>
<dbReference type="Pfam" id="PF04117">
    <property type="entry name" value="Mpv17_PMP22"/>
    <property type="match status" value="1"/>
</dbReference>
<dbReference type="Proteomes" id="UP000241769">
    <property type="component" value="Unassembled WGS sequence"/>
</dbReference>
<accession>A0A2P6NCN9</accession>
<dbReference type="EMBL" id="MDYQ01000120">
    <property type="protein sequence ID" value="PRP81717.1"/>
    <property type="molecule type" value="Genomic_DNA"/>
</dbReference>
<evidence type="ECO:0000256" key="3">
    <source>
        <dbReference type="ARBA" id="ARBA00022692"/>
    </source>
</evidence>
<keyword evidence="8" id="KW-1185">Reference proteome</keyword>